<comment type="caution">
    <text evidence="1">The sequence shown here is derived from an EMBL/GenBank/DDBJ whole genome shotgun (WGS) entry which is preliminary data.</text>
</comment>
<gene>
    <name evidence="1" type="ORF">B9Z65_262</name>
</gene>
<protein>
    <submittedName>
        <fullName evidence="1">Uncharacterized protein</fullName>
    </submittedName>
</protein>
<proteinExistence type="predicted"/>
<evidence type="ECO:0000313" key="2">
    <source>
        <dbReference type="Proteomes" id="UP000243723"/>
    </source>
</evidence>
<evidence type="ECO:0000313" key="1">
    <source>
        <dbReference type="EMBL" id="PSK50318.1"/>
    </source>
</evidence>
<sequence>MLLSDRPDLAKHVRELKVVGTHCMDYTNSEDFYRSTTRKFGIIDSAMVKDKVEA</sequence>
<dbReference type="Proteomes" id="UP000243723">
    <property type="component" value="Unassembled WGS sequence"/>
</dbReference>
<dbReference type="AlphaFoldDB" id="A0A2P7ZQ17"/>
<organism evidence="1 2">
    <name type="scientific">Elsinoe australis</name>
    <dbReference type="NCBI Taxonomy" id="40998"/>
    <lineage>
        <taxon>Eukaryota</taxon>
        <taxon>Fungi</taxon>
        <taxon>Dikarya</taxon>
        <taxon>Ascomycota</taxon>
        <taxon>Pezizomycotina</taxon>
        <taxon>Dothideomycetes</taxon>
        <taxon>Dothideomycetidae</taxon>
        <taxon>Myriangiales</taxon>
        <taxon>Elsinoaceae</taxon>
        <taxon>Elsinoe</taxon>
    </lineage>
</organism>
<name>A0A2P7ZQ17_9PEZI</name>
<reference evidence="1 2" key="1">
    <citation type="submission" date="2017-05" db="EMBL/GenBank/DDBJ databases">
        <title>Draft genome sequence of Elsinoe australis.</title>
        <authorList>
            <person name="Cheng Q."/>
        </authorList>
    </citation>
    <scope>NUCLEOTIDE SEQUENCE [LARGE SCALE GENOMIC DNA]</scope>
    <source>
        <strain evidence="1 2">NL1</strain>
    </source>
</reference>
<accession>A0A2P7ZQ17</accession>
<dbReference type="EMBL" id="NHZQ01000138">
    <property type="protein sequence ID" value="PSK50318.1"/>
    <property type="molecule type" value="Genomic_DNA"/>
</dbReference>
<keyword evidence="2" id="KW-1185">Reference proteome</keyword>